<evidence type="ECO:0000313" key="3">
    <source>
        <dbReference type="Proteomes" id="UP001320544"/>
    </source>
</evidence>
<name>A0ABN6MEG3_9ACTN</name>
<accession>A0ABN6MEG3</accession>
<dbReference type="SUPFAM" id="SSF54001">
    <property type="entry name" value="Cysteine proteinases"/>
    <property type="match status" value="1"/>
</dbReference>
<dbReference type="Proteomes" id="UP001320544">
    <property type="component" value="Chromosome"/>
</dbReference>
<evidence type="ECO:0000259" key="1">
    <source>
        <dbReference type="Pfam" id="PF01841"/>
    </source>
</evidence>
<dbReference type="EMBL" id="AP025564">
    <property type="protein sequence ID" value="BDE96362.1"/>
    <property type="molecule type" value="Genomic_DNA"/>
</dbReference>
<reference evidence="2 3" key="1">
    <citation type="submission" date="2022-01" db="EMBL/GenBank/DDBJ databases">
        <title>Novel bile acid biosynthetic pathways are enriched in the microbiome of centenarians.</title>
        <authorList>
            <person name="Sato Y."/>
            <person name="Atarashi K."/>
            <person name="Plichta R.D."/>
            <person name="Arai Y."/>
            <person name="Sasajima S."/>
            <person name="Kearney M.S."/>
            <person name="Suda W."/>
            <person name="Takeshita K."/>
            <person name="Sasaki T."/>
            <person name="Okamoto S."/>
            <person name="Skelly N.A."/>
            <person name="Okamura Y."/>
            <person name="Vlamakis H."/>
            <person name="Li Y."/>
            <person name="Tanoue T."/>
            <person name="Takei H."/>
            <person name="Nittono H."/>
            <person name="Narushima S."/>
            <person name="Irie J."/>
            <person name="Itoh H."/>
            <person name="Moriya K."/>
            <person name="Sugiura Y."/>
            <person name="Suematsu M."/>
            <person name="Moritoki N."/>
            <person name="Shibata S."/>
            <person name="Littman R.D."/>
            <person name="Fischbach A.M."/>
            <person name="Uwamino Y."/>
            <person name="Inoue T."/>
            <person name="Honda A."/>
            <person name="Hattori M."/>
            <person name="Murai T."/>
            <person name="Xavier J.R."/>
            <person name="Hirose N."/>
            <person name="Honda K."/>
        </authorList>
    </citation>
    <scope>NUCLEOTIDE SEQUENCE [LARGE SCALE GENOMIC DNA]</scope>
    <source>
        <strain evidence="2 3">CE91-St30</strain>
    </source>
</reference>
<dbReference type="PANTHER" id="PTHR33490:SF3">
    <property type="entry name" value="CONSERVED INTEGRAL MEMBRANE PROTEIN"/>
    <property type="match status" value="1"/>
</dbReference>
<evidence type="ECO:0000313" key="2">
    <source>
        <dbReference type="EMBL" id="BDE96362.1"/>
    </source>
</evidence>
<organism evidence="2 3">
    <name type="scientific">Raoultibacter timonensis</name>
    <dbReference type="NCBI Taxonomy" id="1907662"/>
    <lineage>
        <taxon>Bacteria</taxon>
        <taxon>Bacillati</taxon>
        <taxon>Actinomycetota</taxon>
        <taxon>Coriobacteriia</taxon>
        <taxon>Eggerthellales</taxon>
        <taxon>Eggerthellaceae</taxon>
        <taxon>Raoultibacter</taxon>
    </lineage>
</organism>
<feature type="domain" description="Transglutaminase-like" evidence="1">
    <location>
        <begin position="31"/>
        <end position="138"/>
    </location>
</feature>
<proteinExistence type="predicted"/>
<gene>
    <name evidence="2" type="ORF">CE91St30_16950</name>
</gene>
<dbReference type="PANTHER" id="PTHR33490">
    <property type="entry name" value="BLR5614 PROTEIN-RELATED"/>
    <property type="match status" value="1"/>
</dbReference>
<dbReference type="Gene3D" id="3.10.620.30">
    <property type="match status" value="1"/>
</dbReference>
<dbReference type="RefSeq" id="WP_102378127.1">
    <property type="nucleotide sequence ID" value="NZ_AP025564.1"/>
</dbReference>
<protein>
    <recommendedName>
        <fullName evidence="1">Transglutaminase-like domain-containing protein</fullName>
    </recommendedName>
</protein>
<dbReference type="InterPro" id="IPR002931">
    <property type="entry name" value="Transglutaminase-like"/>
</dbReference>
<dbReference type="Pfam" id="PF01841">
    <property type="entry name" value="Transglut_core"/>
    <property type="match status" value="1"/>
</dbReference>
<dbReference type="InterPro" id="IPR038765">
    <property type="entry name" value="Papain-like_cys_pep_sf"/>
</dbReference>
<sequence>MKPLRLTADIDEYLENTHYVGSESKVVSEKAERLCSGLASEPEKVAACFDYVRDCIAHTVDIGESIVAKTADDVLDLEHGTCYTKSLLLVALLRSIDIPSGFCYQRLYEDEGDDPHFFLHGLTAYYSSVKDAWIRLDARGGAKDADAPAVTPELVLDDYLAFEPDQSIGEVDYLEVLPQHPEQVVAILEISSNCIRMIEEDLPTFLDESA</sequence>
<keyword evidence="3" id="KW-1185">Reference proteome</keyword>